<evidence type="ECO:0000313" key="4">
    <source>
        <dbReference type="EMBL" id="TFB82336.1"/>
    </source>
</evidence>
<dbReference type="EMBL" id="SOFF01000062">
    <property type="protein sequence ID" value="TFB82336.1"/>
    <property type="molecule type" value="Genomic_DNA"/>
</dbReference>
<accession>A0A1H8L021</accession>
<protein>
    <recommendedName>
        <fullName evidence="1">peptidyl-tRNA hydrolase</fullName>
        <ecNumber evidence="1">3.1.1.29</ecNumber>
    </recommendedName>
</protein>
<dbReference type="OrthoDB" id="5184773at2"/>
<evidence type="ECO:0000256" key="1">
    <source>
        <dbReference type="ARBA" id="ARBA00013260"/>
    </source>
</evidence>
<gene>
    <name evidence="4" type="ORF">E3O10_17690</name>
</gene>
<organism evidence="4 5">
    <name type="scientific">Cryobacterium luteum</name>
    <dbReference type="NCBI Taxonomy" id="1424661"/>
    <lineage>
        <taxon>Bacteria</taxon>
        <taxon>Bacillati</taxon>
        <taxon>Actinomycetota</taxon>
        <taxon>Actinomycetes</taxon>
        <taxon>Micrococcales</taxon>
        <taxon>Microbacteriaceae</taxon>
        <taxon>Cryobacterium</taxon>
    </lineage>
</organism>
<keyword evidence="5" id="KW-1185">Reference proteome</keyword>
<evidence type="ECO:0000256" key="3">
    <source>
        <dbReference type="ARBA" id="ARBA00048707"/>
    </source>
</evidence>
<evidence type="ECO:0000256" key="2">
    <source>
        <dbReference type="ARBA" id="ARBA00022801"/>
    </source>
</evidence>
<proteinExistence type="predicted"/>
<dbReference type="Pfam" id="PF01981">
    <property type="entry name" value="PTH2"/>
    <property type="match status" value="1"/>
</dbReference>
<dbReference type="InterPro" id="IPR002833">
    <property type="entry name" value="PTH2"/>
</dbReference>
<dbReference type="GO" id="GO:0004045">
    <property type="term" value="F:peptidyl-tRNA hydrolase activity"/>
    <property type="evidence" value="ECO:0007669"/>
    <property type="project" value="UniProtKB-EC"/>
</dbReference>
<keyword evidence="2" id="KW-0378">Hydrolase</keyword>
<dbReference type="STRING" id="1424661.SAMN05216281_1234"/>
<dbReference type="EC" id="3.1.1.29" evidence="1"/>
<dbReference type="InterPro" id="IPR023476">
    <property type="entry name" value="Pep_tRNA_hydro_II_dom_sf"/>
</dbReference>
<comment type="caution">
    <text evidence="4">The sequence shown here is derived from an EMBL/GenBank/DDBJ whole genome shotgun (WGS) entry which is preliminary data.</text>
</comment>
<evidence type="ECO:0000313" key="5">
    <source>
        <dbReference type="Proteomes" id="UP000297654"/>
    </source>
</evidence>
<comment type="catalytic activity">
    <reaction evidence="3">
        <text>an N-acyl-L-alpha-aminoacyl-tRNA + H2O = an N-acyl-L-amino acid + a tRNA + H(+)</text>
        <dbReference type="Rhea" id="RHEA:54448"/>
        <dbReference type="Rhea" id="RHEA-COMP:10123"/>
        <dbReference type="Rhea" id="RHEA-COMP:13883"/>
        <dbReference type="ChEBI" id="CHEBI:15377"/>
        <dbReference type="ChEBI" id="CHEBI:15378"/>
        <dbReference type="ChEBI" id="CHEBI:59874"/>
        <dbReference type="ChEBI" id="CHEBI:78442"/>
        <dbReference type="ChEBI" id="CHEBI:138191"/>
        <dbReference type="EC" id="3.1.1.29"/>
    </reaction>
</comment>
<sequence length="230" mass="24800">MTTSTPTQIPTLVQTRLVQTTVVKPSTHFETVAVTAIASGLLLARADVEEDPWRTWLDSSYTKTVRRVKRPIDLERVRALGLPNAEITLGDAVAIAFVPSDPAQNPREISRLQVSGLDLAGDDTQLLQAGLFRPRAATARIEINSDVTMSTGKTAAQAAHAVCSWLLTQDDQTRLDWAREPGISLSAVSFSRHPAEAGELEVPVTTIVDNGLTEIPAGTATARVYLARHA</sequence>
<dbReference type="RefSeq" id="WP_092112284.1">
    <property type="nucleotide sequence ID" value="NZ_FOCN01000023.1"/>
</dbReference>
<dbReference type="AlphaFoldDB" id="A0A1H8L021"/>
<dbReference type="Proteomes" id="UP000297654">
    <property type="component" value="Unassembled WGS sequence"/>
</dbReference>
<dbReference type="SUPFAM" id="SSF102462">
    <property type="entry name" value="Peptidyl-tRNA hydrolase II"/>
    <property type="match status" value="1"/>
</dbReference>
<dbReference type="Gene3D" id="3.40.1490.10">
    <property type="entry name" value="Bit1"/>
    <property type="match status" value="1"/>
</dbReference>
<name>A0A1H8L021_9MICO</name>
<reference evidence="4 5" key="1">
    <citation type="submission" date="2019-03" db="EMBL/GenBank/DDBJ databases">
        <title>Genomics of glacier-inhabiting Cryobacterium strains.</title>
        <authorList>
            <person name="Liu Q."/>
            <person name="Xin Y.-H."/>
        </authorList>
    </citation>
    <scope>NUCLEOTIDE SEQUENCE [LARGE SCALE GENOMIC DNA]</scope>
    <source>
        <strain evidence="4 5">Hh15</strain>
    </source>
</reference>